<evidence type="ECO:0000256" key="6">
    <source>
        <dbReference type="ARBA" id="ARBA00041520"/>
    </source>
</evidence>
<evidence type="ECO:0000256" key="4">
    <source>
        <dbReference type="ARBA" id="ARBA00039132"/>
    </source>
</evidence>
<comment type="catalytic activity">
    <reaction evidence="10">
        <text>S-hexadecanoyl-L-cysteinyl-[protein] + H2O = L-cysteinyl-[protein] + hexadecanoate + H(+)</text>
        <dbReference type="Rhea" id="RHEA:19233"/>
        <dbReference type="Rhea" id="RHEA-COMP:10131"/>
        <dbReference type="Rhea" id="RHEA-COMP:11032"/>
        <dbReference type="ChEBI" id="CHEBI:7896"/>
        <dbReference type="ChEBI" id="CHEBI:15377"/>
        <dbReference type="ChEBI" id="CHEBI:15378"/>
        <dbReference type="ChEBI" id="CHEBI:29950"/>
        <dbReference type="ChEBI" id="CHEBI:74151"/>
        <dbReference type="EC" id="3.1.2.22"/>
    </reaction>
    <physiologicalReaction direction="left-to-right" evidence="10">
        <dbReference type="Rhea" id="RHEA:19234"/>
    </physiologicalReaction>
</comment>
<evidence type="ECO:0000256" key="10">
    <source>
        <dbReference type="ARBA" id="ARBA00047409"/>
    </source>
</evidence>
<protein>
    <recommendedName>
        <fullName evidence="5">Palmitoyl-protein thioesterase ABHD10, mitochondrial</fullName>
        <ecNumber evidence="4">3.1.1.93</ecNumber>
        <ecNumber evidence="1">3.1.2.22</ecNumber>
    </recommendedName>
    <alternativeName>
        <fullName evidence="7">Acyl-protein thioesterase ABHD10</fullName>
    </alternativeName>
    <alternativeName>
        <fullName evidence="8">Alpha/beta hydrolase domain-containing protein 10</fullName>
    </alternativeName>
    <alternativeName>
        <fullName evidence="6">Mycophenolic acid acyl-glucuronide esterase, mitochondrial</fullName>
    </alternativeName>
</protein>
<gene>
    <name evidence="13" type="ORF">QPJ95_00060</name>
</gene>
<evidence type="ECO:0000256" key="11">
    <source>
        <dbReference type="ARBA" id="ARBA00047972"/>
    </source>
</evidence>
<dbReference type="SUPFAM" id="SSF53474">
    <property type="entry name" value="alpha/beta-Hydrolases"/>
    <property type="match status" value="1"/>
</dbReference>
<dbReference type="Proteomes" id="UP001238334">
    <property type="component" value="Chromosome"/>
</dbReference>
<dbReference type="GO" id="GO:0008474">
    <property type="term" value="F:palmitoyl-(protein) hydrolase activity"/>
    <property type="evidence" value="ECO:0007669"/>
    <property type="project" value="UniProtKB-EC"/>
</dbReference>
<dbReference type="EMBL" id="CP127247">
    <property type="protein sequence ID" value="WIY25390.1"/>
    <property type="molecule type" value="Genomic_DNA"/>
</dbReference>
<dbReference type="RefSeq" id="WP_270920184.1">
    <property type="nucleotide sequence ID" value="NZ_CP127247.1"/>
</dbReference>
<dbReference type="Gene3D" id="3.40.50.1820">
    <property type="entry name" value="alpha/beta hydrolase"/>
    <property type="match status" value="1"/>
</dbReference>
<dbReference type="EC" id="3.1.1.93" evidence="4"/>
<dbReference type="InterPro" id="IPR052382">
    <property type="entry name" value="ABHD10_acyl-thioesterase"/>
</dbReference>
<evidence type="ECO:0000256" key="7">
    <source>
        <dbReference type="ARBA" id="ARBA00042645"/>
    </source>
</evidence>
<feature type="domain" description="AB hydrolase-1" evidence="12">
    <location>
        <begin position="48"/>
        <end position="135"/>
    </location>
</feature>
<evidence type="ECO:0000256" key="5">
    <source>
        <dbReference type="ARBA" id="ARBA00039314"/>
    </source>
</evidence>
<evidence type="ECO:0000256" key="9">
    <source>
        <dbReference type="ARBA" id="ARBA00046047"/>
    </source>
</evidence>
<keyword evidence="2 13" id="KW-0378">Hydrolase</keyword>
<evidence type="ECO:0000256" key="3">
    <source>
        <dbReference type="ARBA" id="ARBA00022946"/>
    </source>
</evidence>
<reference evidence="13 14" key="1">
    <citation type="submission" date="2023-06" db="EMBL/GenBank/DDBJ databases">
        <title>Parasedimentitalea psychrophila sp. nov., a psychrophilic bacterium isolated from deep-sea sediment.</title>
        <authorList>
            <person name="Li A."/>
        </authorList>
    </citation>
    <scope>NUCLEOTIDE SEQUENCE [LARGE SCALE GENOMIC DNA]</scope>
    <source>
        <strain evidence="13 14">QS115</strain>
    </source>
</reference>
<sequence length="249" mass="26966">MSATEFFDSPQGRRIAYHRSEGRGPWVVFLGGLKSDMEGTKAVSLEAWAKAQGRAFLRFDYSGHGQSSGRFEAGCIGDWHQDTVAAVLALTAGPIVVVGSSMGGWQALLLARALPERIHSMVTVAAAPDFTEDGYWANFTEAQKQALEEIGHVEMPSDYMEPYIISKRMIEDGRHHLVLRAPLSLPFAVRCLQGTADTAVSTATALRLLDHATCDDMRLTLVKGGDHRFSDATCLGLIEDAVVDVLGSA</sequence>
<dbReference type="Pfam" id="PF00561">
    <property type="entry name" value="Abhydrolase_1"/>
    <property type="match status" value="1"/>
</dbReference>
<evidence type="ECO:0000256" key="8">
    <source>
        <dbReference type="ARBA" id="ARBA00042704"/>
    </source>
</evidence>
<dbReference type="AlphaFoldDB" id="A0A9Y2KZW3"/>
<comment type="catalytic activity">
    <reaction evidence="11">
        <text>mycophenolic acid O-acyl-beta-D-glucuronide + H2O = mycophenolate + D-glucuronate + H(+)</text>
        <dbReference type="Rhea" id="RHEA:34179"/>
        <dbReference type="ChEBI" id="CHEBI:15377"/>
        <dbReference type="ChEBI" id="CHEBI:15378"/>
        <dbReference type="ChEBI" id="CHEBI:58720"/>
        <dbReference type="ChEBI" id="CHEBI:62932"/>
        <dbReference type="ChEBI" id="CHEBI:66982"/>
        <dbReference type="EC" id="3.1.1.93"/>
    </reaction>
    <physiologicalReaction direction="left-to-right" evidence="11">
        <dbReference type="Rhea" id="RHEA:34180"/>
    </physiologicalReaction>
</comment>
<dbReference type="InterPro" id="IPR000073">
    <property type="entry name" value="AB_hydrolase_1"/>
</dbReference>
<dbReference type="KEGG" id="ppso:QPJ95_00060"/>
<comment type="function">
    <text evidence="9">Acts as an acyl-protein thioesterase that hydrolyzes fatty acids from acylated residues in proteins. Regulates the mitochondrial S-depalmitoylation of the nucleophilic active site residue of peroxiredoxin-5/PRDX5, a key antioxidant protein, therefore modulating mitochondrial antioxidant ability. Also catalyzes the deglucuronidation of mycophenolic acid acyl-glucuronide, an active metabolite of the immunosuppressant drug mycophenolate.</text>
</comment>
<proteinExistence type="predicted"/>
<accession>A0A9Y2KZW3</accession>
<dbReference type="EC" id="3.1.2.22" evidence="1"/>
<keyword evidence="14" id="KW-1185">Reference proteome</keyword>
<evidence type="ECO:0000313" key="14">
    <source>
        <dbReference type="Proteomes" id="UP001238334"/>
    </source>
</evidence>
<dbReference type="GO" id="GO:0102390">
    <property type="term" value="F:mycophenolic acid acyl-glucuronide esterase activity"/>
    <property type="evidence" value="ECO:0007669"/>
    <property type="project" value="UniProtKB-EC"/>
</dbReference>
<dbReference type="PANTHER" id="PTHR16138">
    <property type="entry name" value="MYCOPHENOLIC ACID ACYL-GLUCURONIDE ESTERASE, MITOCHONDRIAL"/>
    <property type="match status" value="1"/>
</dbReference>
<keyword evidence="3" id="KW-0809">Transit peptide</keyword>
<evidence type="ECO:0000256" key="2">
    <source>
        <dbReference type="ARBA" id="ARBA00022801"/>
    </source>
</evidence>
<organism evidence="13 14">
    <name type="scientific">Parasedimentitalea psychrophila</name>
    <dbReference type="NCBI Taxonomy" id="2997337"/>
    <lineage>
        <taxon>Bacteria</taxon>
        <taxon>Pseudomonadati</taxon>
        <taxon>Pseudomonadota</taxon>
        <taxon>Alphaproteobacteria</taxon>
        <taxon>Rhodobacterales</taxon>
        <taxon>Paracoccaceae</taxon>
        <taxon>Parasedimentitalea</taxon>
    </lineage>
</organism>
<evidence type="ECO:0000313" key="13">
    <source>
        <dbReference type="EMBL" id="WIY25390.1"/>
    </source>
</evidence>
<dbReference type="PANTHER" id="PTHR16138:SF7">
    <property type="entry name" value="PALMITOYL-PROTEIN THIOESTERASE ABHD10, MITOCHONDRIAL"/>
    <property type="match status" value="1"/>
</dbReference>
<dbReference type="InterPro" id="IPR029058">
    <property type="entry name" value="AB_hydrolase_fold"/>
</dbReference>
<evidence type="ECO:0000256" key="1">
    <source>
        <dbReference type="ARBA" id="ARBA00012423"/>
    </source>
</evidence>
<evidence type="ECO:0000259" key="12">
    <source>
        <dbReference type="Pfam" id="PF00561"/>
    </source>
</evidence>
<name>A0A9Y2KZW3_9RHOB</name>